<dbReference type="AlphaFoldDB" id="A0A916N177"/>
<dbReference type="Pfam" id="PF13472">
    <property type="entry name" value="Lipase_GDSL_2"/>
    <property type="match status" value="1"/>
</dbReference>
<gene>
    <name evidence="2" type="primary">tesA</name>
    <name evidence="2" type="ORF">GTOL_12501</name>
</gene>
<dbReference type="InterPro" id="IPR036514">
    <property type="entry name" value="SGNH_hydro_sf"/>
</dbReference>
<dbReference type="CDD" id="cd01822">
    <property type="entry name" value="Lysophospholipase_L1_like"/>
    <property type="match status" value="1"/>
</dbReference>
<dbReference type="InterPro" id="IPR051532">
    <property type="entry name" value="Ester_Hydrolysis_Enzymes"/>
</dbReference>
<keyword evidence="3" id="KW-1185">Reference proteome</keyword>
<dbReference type="InterPro" id="IPR013830">
    <property type="entry name" value="SGNH_hydro"/>
</dbReference>
<organism evidence="2 3">
    <name type="scientific">Georgfuchsia toluolica</name>
    <dbReference type="NCBI Taxonomy" id="424218"/>
    <lineage>
        <taxon>Bacteria</taxon>
        <taxon>Pseudomonadati</taxon>
        <taxon>Pseudomonadota</taxon>
        <taxon>Betaproteobacteria</taxon>
        <taxon>Nitrosomonadales</taxon>
        <taxon>Sterolibacteriaceae</taxon>
        <taxon>Georgfuchsia</taxon>
    </lineage>
</organism>
<reference evidence="2" key="1">
    <citation type="submission" date="2021-04" db="EMBL/GenBank/DDBJ databases">
        <authorList>
            <person name="Hornung B."/>
        </authorList>
    </citation>
    <scope>NUCLEOTIDE SEQUENCE</scope>
    <source>
        <strain evidence="2">G5G6</strain>
    </source>
</reference>
<dbReference type="GO" id="GO:0004622">
    <property type="term" value="F:phosphatidylcholine lysophospholipase activity"/>
    <property type="evidence" value="ECO:0007669"/>
    <property type="project" value="TreeGrafter"/>
</dbReference>
<comment type="caution">
    <text evidence="2">The sequence shown here is derived from an EMBL/GenBank/DDBJ whole genome shotgun (WGS) entry which is preliminary data.</text>
</comment>
<dbReference type="RefSeq" id="WP_220636450.1">
    <property type="nucleotide sequence ID" value="NZ_CAJQUM010000001.1"/>
</dbReference>
<proteinExistence type="predicted"/>
<name>A0A916N177_9PROT</name>
<evidence type="ECO:0000313" key="3">
    <source>
        <dbReference type="Proteomes" id="UP000742786"/>
    </source>
</evidence>
<dbReference type="Gene3D" id="3.40.50.1110">
    <property type="entry name" value="SGNH hydrolase"/>
    <property type="match status" value="1"/>
</dbReference>
<dbReference type="GO" id="GO:0106435">
    <property type="term" value="F:carboxylesterase activity"/>
    <property type="evidence" value="ECO:0007669"/>
    <property type="project" value="UniProtKB-EC"/>
</dbReference>
<dbReference type="PANTHER" id="PTHR30383:SF24">
    <property type="entry name" value="THIOESTERASE 1_PROTEASE 1_LYSOPHOSPHOLIPASE L1"/>
    <property type="match status" value="1"/>
</dbReference>
<dbReference type="PANTHER" id="PTHR30383">
    <property type="entry name" value="THIOESTERASE 1/PROTEASE 1/LYSOPHOSPHOLIPASE L1"/>
    <property type="match status" value="1"/>
</dbReference>
<evidence type="ECO:0000259" key="1">
    <source>
        <dbReference type="Pfam" id="PF13472"/>
    </source>
</evidence>
<protein>
    <submittedName>
        <fullName evidence="2">Esterase TesA</fullName>
        <ecNumber evidence="2">3.1.1.1</ecNumber>
    </submittedName>
</protein>
<keyword evidence="2" id="KW-0378">Hydrolase</keyword>
<evidence type="ECO:0000313" key="2">
    <source>
        <dbReference type="EMBL" id="CAG4884618.1"/>
    </source>
</evidence>
<dbReference type="EC" id="3.1.1.1" evidence="2"/>
<dbReference type="Proteomes" id="UP000742786">
    <property type="component" value="Unassembled WGS sequence"/>
</dbReference>
<sequence length="209" mass="22921">MNYRLRLRAGLLLSLFWLPVWAFAGQCSLLIVGDSLSSGFGLAPGQGWVDRLDARLKKDAPQWRVVNASVSGDTTQNGLQRLGPAISRQRPQGVLIELGGNDAMRGTPPEVIRKNLQTLVRQARENAAWVLLLEAPVLPNYGKDYAAAIAKLYREVARAEHVTRVPCFVCGVAVQPGMMQADGIHPNEKAQAGMLDAVWPYLKPKLRCP</sequence>
<dbReference type="EMBL" id="CAJQUM010000001">
    <property type="protein sequence ID" value="CAG4884618.1"/>
    <property type="molecule type" value="Genomic_DNA"/>
</dbReference>
<dbReference type="SUPFAM" id="SSF52266">
    <property type="entry name" value="SGNH hydrolase"/>
    <property type="match status" value="1"/>
</dbReference>
<feature type="domain" description="SGNH hydrolase-type esterase" evidence="1">
    <location>
        <begin position="32"/>
        <end position="191"/>
    </location>
</feature>
<accession>A0A916N177</accession>